<dbReference type="SUPFAM" id="SSF52833">
    <property type="entry name" value="Thioredoxin-like"/>
    <property type="match status" value="1"/>
</dbReference>
<sequence length="222" mass="24842">MSSKALVFVPELEVEWPQRPDAPPSPARSTEHCYSCGLCKKLTPELGHTFDAKLLPRVDSSVAGPIIMLFKPFDEHSVDFQDFDVDALLKSVESSAAAVPSGKHLTSLGFDWQAMSFLNFGSEHDDSFRSKYLDVAKQFKCKGLSFLMGDFRASQGGFQFFGLKEEQVPLIITQANNRKKYLKRNVEPDQIAAWFKDFTVKNPSSLLIGPSLHLSMEVSPRH</sequence>
<evidence type="ECO:0000256" key="5">
    <source>
        <dbReference type="ARBA" id="ARBA00022824"/>
    </source>
</evidence>
<dbReference type="OrthoDB" id="1747214at2759"/>
<keyword evidence="5" id="KW-0256">Endoplasmic reticulum</keyword>
<dbReference type="AlphaFoldDB" id="A0A8S0QET2"/>
<evidence type="ECO:0000313" key="9">
    <source>
        <dbReference type="Proteomes" id="UP000594638"/>
    </source>
</evidence>
<comment type="caution">
    <text evidence="8">The sequence shown here is derived from an EMBL/GenBank/DDBJ whole genome shotgun (WGS) entry which is preliminary data.</text>
</comment>
<evidence type="ECO:0000313" key="8">
    <source>
        <dbReference type="EMBL" id="CAA2964357.1"/>
    </source>
</evidence>
<evidence type="ECO:0000256" key="3">
    <source>
        <dbReference type="ARBA" id="ARBA00006347"/>
    </source>
</evidence>
<evidence type="ECO:0000256" key="7">
    <source>
        <dbReference type="ARBA" id="ARBA00023284"/>
    </source>
</evidence>
<accession>A0A8S0QET2</accession>
<evidence type="ECO:0000256" key="1">
    <source>
        <dbReference type="ARBA" id="ARBA00001182"/>
    </source>
</evidence>
<proteinExistence type="inferred from homology"/>
<keyword evidence="9" id="KW-1185">Reference proteome</keyword>
<dbReference type="EMBL" id="CACTIH010001823">
    <property type="protein sequence ID" value="CAA2964357.1"/>
    <property type="molecule type" value="Genomic_DNA"/>
</dbReference>
<gene>
    <name evidence="8" type="ORF">OLEA9_A042105</name>
</gene>
<keyword evidence="7" id="KW-0676">Redox-active center</keyword>
<comment type="catalytic activity">
    <reaction evidence="1">
        <text>Catalyzes the rearrangement of -S-S- bonds in proteins.</text>
        <dbReference type="EC" id="5.3.4.1"/>
    </reaction>
</comment>
<protein>
    <recommendedName>
        <fullName evidence="4">protein disulfide-isomerase</fullName>
        <ecNumber evidence="4">5.3.4.1</ecNumber>
    </recommendedName>
</protein>
<dbReference type="GO" id="GO:0003756">
    <property type="term" value="F:protein disulfide isomerase activity"/>
    <property type="evidence" value="ECO:0007669"/>
    <property type="project" value="UniProtKB-EC"/>
</dbReference>
<comment type="similarity">
    <text evidence="3">Belongs to the protein disulfide isomerase family.</text>
</comment>
<dbReference type="Gene3D" id="3.40.30.10">
    <property type="entry name" value="Glutaredoxin"/>
    <property type="match status" value="1"/>
</dbReference>
<dbReference type="PANTHER" id="PTHR18929">
    <property type="entry name" value="PROTEIN DISULFIDE ISOMERASE"/>
    <property type="match status" value="1"/>
</dbReference>
<dbReference type="GO" id="GO:0005788">
    <property type="term" value="C:endoplasmic reticulum lumen"/>
    <property type="evidence" value="ECO:0007669"/>
    <property type="project" value="UniProtKB-SubCell"/>
</dbReference>
<evidence type="ECO:0000256" key="2">
    <source>
        <dbReference type="ARBA" id="ARBA00004319"/>
    </source>
</evidence>
<dbReference type="CDD" id="cd02982">
    <property type="entry name" value="PDI_b'_family"/>
    <property type="match status" value="1"/>
</dbReference>
<dbReference type="PANTHER" id="PTHR18929:SF132">
    <property type="entry name" value="PROTEIN DISULFIDE-ISOMERASE A3"/>
    <property type="match status" value="1"/>
</dbReference>
<evidence type="ECO:0000256" key="4">
    <source>
        <dbReference type="ARBA" id="ARBA00012723"/>
    </source>
</evidence>
<dbReference type="InterPro" id="IPR036249">
    <property type="entry name" value="Thioredoxin-like_sf"/>
</dbReference>
<organism evidence="8 9">
    <name type="scientific">Olea europaea subsp. europaea</name>
    <dbReference type="NCBI Taxonomy" id="158383"/>
    <lineage>
        <taxon>Eukaryota</taxon>
        <taxon>Viridiplantae</taxon>
        <taxon>Streptophyta</taxon>
        <taxon>Embryophyta</taxon>
        <taxon>Tracheophyta</taxon>
        <taxon>Spermatophyta</taxon>
        <taxon>Magnoliopsida</taxon>
        <taxon>eudicotyledons</taxon>
        <taxon>Gunneridae</taxon>
        <taxon>Pentapetalae</taxon>
        <taxon>asterids</taxon>
        <taxon>lamiids</taxon>
        <taxon>Lamiales</taxon>
        <taxon>Oleaceae</taxon>
        <taxon>Oleeae</taxon>
        <taxon>Olea</taxon>
    </lineage>
</organism>
<reference evidence="8 9" key="1">
    <citation type="submission" date="2019-12" db="EMBL/GenBank/DDBJ databases">
        <authorList>
            <person name="Alioto T."/>
            <person name="Alioto T."/>
            <person name="Gomez Garrido J."/>
        </authorList>
    </citation>
    <scope>NUCLEOTIDE SEQUENCE [LARGE SCALE GENOMIC DNA]</scope>
</reference>
<comment type="subcellular location">
    <subcellularLocation>
        <location evidence="2">Endoplasmic reticulum lumen</location>
    </subcellularLocation>
</comment>
<evidence type="ECO:0000256" key="6">
    <source>
        <dbReference type="ARBA" id="ARBA00023235"/>
    </source>
</evidence>
<dbReference type="EC" id="5.3.4.1" evidence="4"/>
<dbReference type="Gramene" id="OE9A042105T1">
    <property type="protein sequence ID" value="OE9A042105C1"/>
    <property type="gene ID" value="OE9A042105"/>
</dbReference>
<dbReference type="GO" id="GO:0006457">
    <property type="term" value="P:protein folding"/>
    <property type="evidence" value="ECO:0007669"/>
    <property type="project" value="TreeGrafter"/>
</dbReference>
<dbReference type="Proteomes" id="UP000594638">
    <property type="component" value="Unassembled WGS sequence"/>
</dbReference>
<name>A0A8S0QET2_OLEEU</name>
<dbReference type="GO" id="GO:0034976">
    <property type="term" value="P:response to endoplasmic reticulum stress"/>
    <property type="evidence" value="ECO:0007669"/>
    <property type="project" value="TreeGrafter"/>
</dbReference>
<keyword evidence="6" id="KW-0413">Isomerase</keyword>